<evidence type="ECO:0000256" key="4">
    <source>
        <dbReference type="RuleBase" id="RU000304"/>
    </source>
</evidence>
<dbReference type="FunFam" id="1.10.510.10:FF:000571">
    <property type="entry name" value="Maternal embryonic leucine zipper kinase"/>
    <property type="match status" value="1"/>
</dbReference>
<dbReference type="CDD" id="cd05117">
    <property type="entry name" value="STKc_CAMK"/>
    <property type="match status" value="1"/>
</dbReference>
<dbReference type="OrthoDB" id="40902at2759"/>
<evidence type="ECO:0000259" key="5">
    <source>
        <dbReference type="PROSITE" id="PS50011"/>
    </source>
</evidence>
<evidence type="ECO:0000313" key="7">
    <source>
        <dbReference type="Proteomes" id="UP000095751"/>
    </source>
</evidence>
<dbReference type="InterPro" id="IPR000719">
    <property type="entry name" value="Prot_kinase_dom"/>
</dbReference>
<keyword evidence="1 3" id="KW-0547">Nucleotide-binding</keyword>
<evidence type="ECO:0000256" key="2">
    <source>
        <dbReference type="ARBA" id="ARBA00022840"/>
    </source>
</evidence>
<feature type="non-terminal residue" evidence="6">
    <location>
        <position position="276"/>
    </location>
</feature>
<dbReference type="Proteomes" id="UP000095751">
    <property type="component" value="Unassembled WGS sequence"/>
</dbReference>
<dbReference type="GO" id="GO:0004674">
    <property type="term" value="F:protein serine/threonine kinase activity"/>
    <property type="evidence" value="ECO:0007669"/>
    <property type="project" value="UniProtKB-KW"/>
</dbReference>
<protein>
    <submittedName>
        <fullName evidence="6">Pkinase-domain-containing protein</fullName>
    </submittedName>
</protein>
<dbReference type="PIRSF" id="PIRSF000654">
    <property type="entry name" value="Integrin-linked_kinase"/>
    <property type="match status" value="1"/>
</dbReference>
<comment type="similarity">
    <text evidence="4">Belongs to the protein kinase superfamily.</text>
</comment>
<dbReference type="PANTHER" id="PTHR24347">
    <property type="entry name" value="SERINE/THREONINE-PROTEIN KINASE"/>
    <property type="match status" value="1"/>
</dbReference>
<keyword evidence="2 3" id="KW-0067">ATP-binding</keyword>
<dbReference type="KEGG" id="fcy:FRACYDRAFT_160020"/>
<evidence type="ECO:0000256" key="1">
    <source>
        <dbReference type="ARBA" id="ARBA00022741"/>
    </source>
</evidence>
<dbReference type="GO" id="GO:0005524">
    <property type="term" value="F:ATP binding"/>
    <property type="evidence" value="ECO:0007669"/>
    <property type="project" value="UniProtKB-UniRule"/>
</dbReference>
<dbReference type="AlphaFoldDB" id="A0A1E7EXG5"/>
<dbReference type="InterPro" id="IPR011009">
    <property type="entry name" value="Kinase-like_dom_sf"/>
</dbReference>
<keyword evidence="7" id="KW-1185">Reference proteome</keyword>
<dbReference type="EMBL" id="KV784370">
    <property type="protein sequence ID" value="OEU10730.1"/>
    <property type="molecule type" value="Genomic_DNA"/>
</dbReference>
<evidence type="ECO:0000313" key="6">
    <source>
        <dbReference type="EMBL" id="OEU10730.1"/>
    </source>
</evidence>
<keyword evidence="4" id="KW-0723">Serine/threonine-protein kinase</keyword>
<name>A0A1E7EXG5_9STRA</name>
<proteinExistence type="inferred from homology"/>
<dbReference type="InterPro" id="IPR017441">
    <property type="entry name" value="Protein_kinase_ATP_BS"/>
</dbReference>
<reference evidence="6 7" key="1">
    <citation type="submission" date="2016-09" db="EMBL/GenBank/DDBJ databases">
        <title>Extensive genetic diversity and differential bi-allelic expression allows diatom success in the polar Southern Ocean.</title>
        <authorList>
            <consortium name="DOE Joint Genome Institute"/>
            <person name="Mock T."/>
            <person name="Otillar R.P."/>
            <person name="Strauss J."/>
            <person name="Dupont C."/>
            <person name="Frickenhaus S."/>
            <person name="Maumus F."/>
            <person name="Mcmullan M."/>
            <person name="Sanges R."/>
            <person name="Schmutz J."/>
            <person name="Toseland A."/>
            <person name="Valas R."/>
            <person name="Veluchamy A."/>
            <person name="Ward B.J."/>
            <person name="Allen A."/>
            <person name="Barry K."/>
            <person name="Falciatore A."/>
            <person name="Ferrante M."/>
            <person name="Fortunato A.E."/>
            <person name="Gloeckner G."/>
            <person name="Gruber A."/>
            <person name="Hipkin R."/>
            <person name="Janech M."/>
            <person name="Kroth P."/>
            <person name="Leese F."/>
            <person name="Lindquist E."/>
            <person name="Lyon B.R."/>
            <person name="Martin J."/>
            <person name="Mayer C."/>
            <person name="Parker M."/>
            <person name="Quesneville H."/>
            <person name="Raymond J."/>
            <person name="Uhlig C."/>
            <person name="Valentin K.U."/>
            <person name="Worden A.Z."/>
            <person name="Armbrust E.V."/>
            <person name="Bowler C."/>
            <person name="Green B."/>
            <person name="Moulton V."/>
            <person name="Van Oosterhout C."/>
            <person name="Grigoriev I."/>
        </authorList>
    </citation>
    <scope>NUCLEOTIDE SEQUENCE [LARGE SCALE GENOMIC DNA]</scope>
    <source>
        <strain evidence="6 7">CCMP1102</strain>
    </source>
</reference>
<dbReference type="PROSITE" id="PS00108">
    <property type="entry name" value="PROTEIN_KINASE_ST"/>
    <property type="match status" value="1"/>
</dbReference>
<dbReference type="InterPro" id="IPR008271">
    <property type="entry name" value="Ser/Thr_kinase_AS"/>
</dbReference>
<feature type="binding site" evidence="3">
    <location>
        <position position="31"/>
    </location>
    <ligand>
        <name>ATP</name>
        <dbReference type="ChEBI" id="CHEBI:30616"/>
    </ligand>
</feature>
<organism evidence="6 7">
    <name type="scientific">Fragilariopsis cylindrus CCMP1102</name>
    <dbReference type="NCBI Taxonomy" id="635003"/>
    <lineage>
        <taxon>Eukaryota</taxon>
        <taxon>Sar</taxon>
        <taxon>Stramenopiles</taxon>
        <taxon>Ochrophyta</taxon>
        <taxon>Bacillariophyta</taxon>
        <taxon>Bacillariophyceae</taxon>
        <taxon>Bacillariophycidae</taxon>
        <taxon>Bacillariales</taxon>
        <taxon>Bacillariaceae</taxon>
        <taxon>Fragilariopsis</taxon>
    </lineage>
</organism>
<accession>A0A1E7EXG5</accession>
<gene>
    <name evidence="6" type="ORF">FRACYDRAFT_160020</name>
</gene>
<dbReference type="PROSITE" id="PS00107">
    <property type="entry name" value="PROTEIN_KINASE_ATP"/>
    <property type="match status" value="1"/>
</dbReference>
<evidence type="ECO:0000256" key="3">
    <source>
        <dbReference type="PROSITE-ProRule" id="PRU10141"/>
    </source>
</evidence>
<keyword evidence="6" id="KW-0418">Kinase</keyword>
<feature type="domain" description="Protein kinase" evidence="5">
    <location>
        <begin position="2"/>
        <end position="271"/>
    </location>
</feature>
<keyword evidence="6" id="KW-0808">Transferase</keyword>
<dbReference type="PROSITE" id="PS50011">
    <property type="entry name" value="PROTEIN_KINASE_DOM"/>
    <property type="match status" value="1"/>
</dbReference>
<sequence length="276" mass="31868">IYSRGAQLGFGAFANVFLATHKPTGETYAVKEVDRTKMIWNKKNHLQHEIDNMFKVREGPNIVQLYEVYYNNNDDDDDDKNLCHMIIELMPGGELFERIIDKGKFTEREARDSIRCVLEALNYMHEKRVAHRDLKPENLLLQSRDRSKLTPVKIADFGFAKSIEKKNSCRSLCGTPGYLAPEILERFPSYDVPCDIWSVGVILFLLLGGYLPFDDSDEKKVFDHTRNARYCFPPQYWTSVSSGAKDLISNCLTLDTRKRYTAKDCLKCDWMVNNEA</sequence>
<feature type="non-terminal residue" evidence="6">
    <location>
        <position position="1"/>
    </location>
</feature>
<dbReference type="SUPFAM" id="SSF56112">
    <property type="entry name" value="Protein kinase-like (PK-like)"/>
    <property type="match status" value="1"/>
</dbReference>
<dbReference type="Pfam" id="PF00069">
    <property type="entry name" value="Pkinase"/>
    <property type="match status" value="1"/>
</dbReference>
<dbReference type="Gene3D" id="1.10.510.10">
    <property type="entry name" value="Transferase(Phosphotransferase) domain 1"/>
    <property type="match status" value="1"/>
</dbReference>
<dbReference type="SMART" id="SM00220">
    <property type="entry name" value="S_TKc"/>
    <property type="match status" value="1"/>
</dbReference>
<dbReference type="InParanoid" id="A0A1E7EXG5"/>